<protein>
    <submittedName>
        <fullName evidence="1">Uncharacterized protein</fullName>
    </submittedName>
</protein>
<accession>A0A090FYW6</accession>
<sequence length="142" mass="15224">MIFSVIQCHGPCQQNDRALRGTICSQVGTADQTRSRGYINDASAAGFPHRLHRGAAKVEHTAYIGFEYLPPVVIRSVDGASAPNDPGAVDQDVYPSEALDGVSDHLVGEARVSYVTEHQLGCTTKFLNCLQNSLATLLIAPD</sequence>
<proteinExistence type="predicted"/>
<evidence type="ECO:0000313" key="2">
    <source>
        <dbReference type="Proteomes" id="UP000046122"/>
    </source>
</evidence>
<dbReference type="AlphaFoldDB" id="A0A090FYW6"/>
<name>A0A090FYW6_MESPL</name>
<gene>
    <name evidence="1" type="ORF">MPL3365_170118</name>
</gene>
<dbReference type="Proteomes" id="UP000046122">
    <property type="component" value="Unassembled WGS sequence"/>
</dbReference>
<dbReference type="EMBL" id="CCNE01000009">
    <property type="protein sequence ID" value="CDX52831.1"/>
    <property type="molecule type" value="Genomic_DNA"/>
</dbReference>
<organism evidence="1 2">
    <name type="scientific">Mesorhizobium plurifarium</name>
    <dbReference type="NCBI Taxonomy" id="69974"/>
    <lineage>
        <taxon>Bacteria</taxon>
        <taxon>Pseudomonadati</taxon>
        <taxon>Pseudomonadota</taxon>
        <taxon>Alphaproteobacteria</taxon>
        <taxon>Hyphomicrobiales</taxon>
        <taxon>Phyllobacteriaceae</taxon>
        <taxon>Mesorhizobium</taxon>
    </lineage>
</organism>
<evidence type="ECO:0000313" key="1">
    <source>
        <dbReference type="EMBL" id="CDX52831.1"/>
    </source>
</evidence>
<reference evidence="1 2" key="1">
    <citation type="submission" date="2014-08" db="EMBL/GenBank/DDBJ databases">
        <authorList>
            <person name="Moulin Lionel"/>
        </authorList>
    </citation>
    <scope>NUCLEOTIDE SEQUENCE [LARGE SCALE GENOMIC DNA]</scope>
</reference>